<evidence type="ECO:0000256" key="2">
    <source>
        <dbReference type="SAM" id="MobiDB-lite"/>
    </source>
</evidence>
<dbReference type="GO" id="GO:0015293">
    <property type="term" value="F:symporter activity"/>
    <property type="evidence" value="ECO:0007669"/>
    <property type="project" value="InterPro"/>
</dbReference>
<feature type="transmembrane region" description="Helical" evidence="3">
    <location>
        <begin position="308"/>
        <end position="333"/>
    </location>
</feature>
<feature type="transmembrane region" description="Helical" evidence="3">
    <location>
        <begin position="241"/>
        <end position="262"/>
    </location>
</feature>
<dbReference type="InterPro" id="IPR036259">
    <property type="entry name" value="MFS_trans_sf"/>
</dbReference>
<feature type="transmembrane region" description="Helical" evidence="3">
    <location>
        <begin position="373"/>
        <end position="391"/>
    </location>
</feature>
<comment type="caution">
    <text evidence="4">The sequence shown here is derived from an EMBL/GenBank/DDBJ whole genome shotgun (WGS) entry which is preliminary data.</text>
</comment>
<dbReference type="CDD" id="cd17491">
    <property type="entry name" value="MFS_MFSD12"/>
    <property type="match status" value="1"/>
</dbReference>
<feature type="transmembrane region" description="Helical" evidence="3">
    <location>
        <begin position="179"/>
        <end position="200"/>
    </location>
</feature>
<dbReference type="OrthoDB" id="6022368at2759"/>
<evidence type="ECO:0000256" key="3">
    <source>
        <dbReference type="SAM" id="Phobius"/>
    </source>
</evidence>
<feature type="transmembrane region" description="Helical" evidence="3">
    <location>
        <begin position="345"/>
        <end position="366"/>
    </location>
</feature>
<gene>
    <name evidence="4" type="primary">MFSD12</name>
    <name evidence="4" type="ORF">FJT64_017673</name>
</gene>
<dbReference type="PANTHER" id="PTHR11328">
    <property type="entry name" value="MAJOR FACILITATOR SUPERFAMILY DOMAIN-CONTAINING PROTEIN"/>
    <property type="match status" value="1"/>
</dbReference>
<dbReference type="Proteomes" id="UP000440578">
    <property type="component" value="Unassembled WGS sequence"/>
</dbReference>
<dbReference type="GO" id="GO:0008643">
    <property type="term" value="P:carbohydrate transport"/>
    <property type="evidence" value="ECO:0007669"/>
    <property type="project" value="InterPro"/>
</dbReference>
<feature type="region of interest" description="Disordered" evidence="2">
    <location>
        <begin position="267"/>
        <end position="294"/>
    </location>
</feature>
<organism evidence="4 5">
    <name type="scientific">Amphibalanus amphitrite</name>
    <name type="common">Striped barnacle</name>
    <name type="synonym">Balanus amphitrite</name>
    <dbReference type="NCBI Taxonomy" id="1232801"/>
    <lineage>
        <taxon>Eukaryota</taxon>
        <taxon>Metazoa</taxon>
        <taxon>Ecdysozoa</taxon>
        <taxon>Arthropoda</taxon>
        <taxon>Crustacea</taxon>
        <taxon>Multicrustacea</taxon>
        <taxon>Cirripedia</taxon>
        <taxon>Thoracica</taxon>
        <taxon>Thoracicalcarea</taxon>
        <taxon>Balanomorpha</taxon>
        <taxon>Balanoidea</taxon>
        <taxon>Balanidae</taxon>
        <taxon>Amphibalaninae</taxon>
        <taxon>Amphibalanus</taxon>
    </lineage>
</organism>
<proteinExistence type="inferred from homology"/>
<feature type="transmembrane region" description="Helical" evidence="3">
    <location>
        <begin position="476"/>
        <end position="496"/>
    </location>
</feature>
<sequence>MRLQYKPKNRPRSSLTQTSLSVREEIMRIRGWKLAYGVGHFLNDVCATVWFSYTLLFFQRVLCFPSSLAGIVVLTGQVADGVSTVFVGLMADKDLQWAICRYGKRKLWHLLGTVCVIVTFPFIFNKCVGCDDAPKDVQLYYFVAFVIIFQFGWAAVQISHLSLIPSLTKNQRERTELNALRYGFTVTANILVYTVAWVVLGTAATADADGGDPAADAANGTAVGNSTSGDGGVGPSDAPQFRLIVLSTMAVGIVTTVVFHIFTKEPASTPPPPPAVQRSSTCPVPAGAAPGARPEPATVGEWLKRTEFWMLSVIYMSVRLYVNLSMTYITLYLHDYLHAPKTSVAVFPLIMYIGGFFGSLGIKLLNHQLGRRISLGIGALLGIVSCLGIFFGEGEVYSSYLVYGVAVLLGMGGSIMLVTTLAATSDIIGTSVKGAFVYGALSFCDKLSNGAVVEIIQNIMSCTAENEKECGELYKYVLVVMCGGTSVVVLLIIPVLPLHQTVAPARRETPHHQPPLADAFHKKILRGCRLPGTLFSLQSS</sequence>
<keyword evidence="3" id="KW-0812">Transmembrane</keyword>
<feature type="transmembrane region" description="Helical" evidence="3">
    <location>
        <begin position="34"/>
        <end position="56"/>
    </location>
</feature>
<dbReference type="Gene3D" id="1.20.1250.20">
    <property type="entry name" value="MFS general substrate transporter like domains"/>
    <property type="match status" value="1"/>
</dbReference>
<dbReference type="GO" id="GO:0005886">
    <property type="term" value="C:plasma membrane"/>
    <property type="evidence" value="ECO:0007669"/>
    <property type="project" value="TreeGrafter"/>
</dbReference>
<keyword evidence="5" id="KW-1185">Reference proteome</keyword>
<reference evidence="4 5" key="1">
    <citation type="submission" date="2019-07" db="EMBL/GenBank/DDBJ databases">
        <title>Draft genome assembly of a fouling barnacle, Amphibalanus amphitrite (Darwin, 1854): The first reference genome for Thecostraca.</title>
        <authorList>
            <person name="Kim W."/>
        </authorList>
    </citation>
    <scope>NUCLEOTIDE SEQUENCE [LARGE SCALE GENOMIC DNA]</scope>
    <source>
        <strain evidence="4">SNU_AA5</strain>
        <tissue evidence="4">Soma without cirri and trophi</tissue>
    </source>
</reference>
<feature type="transmembrane region" description="Helical" evidence="3">
    <location>
        <begin position="68"/>
        <end position="87"/>
    </location>
</feature>
<feature type="transmembrane region" description="Helical" evidence="3">
    <location>
        <begin position="139"/>
        <end position="158"/>
    </location>
</feature>
<dbReference type="InterPro" id="IPR039672">
    <property type="entry name" value="MFS_2"/>
</dbReference>
<name>A0A6A4WWI9_AMPAM</name>
<keyword evidence="3" id="KW-1133">Transmembrane helix</keyword>
<feature type="transmembrane region" description="Helical" evidence="3">
    <location>
        <begin position="107"/>
        <end position="124"/>
    </location>
</feature>
<dbReference type="SUPFAM" id="SSF103473">
    <property type="entry name" value="MFS general substrate transporter"/>
    <property type="match status" value="1"/>
</dbReference>
<dbReference type="Pfam" id="PF13347">
    <property type="entry name" value="MFS_2"/>
    <property type="match status" value="1"/>
</dbReference>
<accession>A0A6A4WWI9</accession>
<evidence type="ECO:0000313" key="5">
    <source>
        <dbReference type="Proteomes" id="UP000440578"/>
    </source>
</evidence>
<feature type="transmembrane region" description="Helical" evidence="3">
    <location>
        <begin position="397"/>
        <end position="423"/>
    </location>
</feature>
<comment type="similarity">
    <text evidence="1">Belongs to the major facilitator superfamily.</text>
</comment>
<evidence type="ECO:0000313" key="4">
    <source>
        <dbReference type="EMBL" id="KAF0311487.1"/>
    </source>
</evidence>
<dbReference type="EMBL" id="VIIS01000235">
    <property type="protein sequence ID" value="KAF0311487.1"/>
    <property type="molecule type" value="Genomic_DNA"/>
</dbReference>
<evidence type="ECO:0000256" key="1">
    <source>
        <dbReference type="ARBA" id="ARBA00008335"/>
    </source>
</evidence>
<feature type="compositionally biased region" description="Low complexity" evidence="2">
    <location>
        <begin position="283"/>
        <end position="294"/>
    </location>
</feature>
<dbReference type="PANTHER" id="PTHR11328:SF28">
    <property type="entry name" value="MAJOR FACILITATOR SUPERFAMILY DOMAIN-CONTAINING PROTEIN 12"/>
    <property type="match status" value="1"/>
</dbReference>
<dbReference type="AlphaFoldDB" id="A0A6A4WWI9"/>
<dbReference type="FunFam" id="1.20.1250.20:FF:000431">
    <property type="entry name" value="Predicted protein"/>
    <property type="match status" value="1"/>
</dbReference>
<keyword evidence="3" id="KW-0472">Membrane</keyword>
<protein>
    <submittedName>
        <fullName evidence="4">Major facilitator superfamily domain-containing protein 12</fullName>
    </submittedName>
</protein>